<dbReference type="AlphaFoldDB" id="A0A2A2AD67"/>
<dbReference type="InterPro" id="IPR012902">
    <property type="entry name" value="N_methyl_site"/>
</dbReference>
<dbReference type="EMBL" id="NSJB01000012">
    <property type="protein sequence ID" value="PAT35698.1"/>
    <property type="molecule type" value="Genomic_DNA"/>
</dbReference>
<gene>
    <name evidence="2" type="ORF">CK625_12000</name>
</gene>
<accession>A0A2A2AD67</accession>
<evidence type="ECO:0000313" key="2">
    <source>
        <dbReference type="EMBL" id="PAT35698.1"/>
    </source>
</evidence>
<dbReference type="GO" id="GO:0043683">
    <property type="term" value="P:type IV pilus assembly"/>
    <property type="evidence" value="ECO:0007669"/>
    <property type="project" value="InterPro"/>
</dbReference>
<dbReference type="InterPro" id="IPR032092">
    <property type="entry name" value="PilW"/>
</dbReference>
<sequence>MWQKSLKPAGGLLQHSCAIAIERQAGLTLVELMVGVTIGMLMVAVAIGAVMVSHGASSTVTEAAQLQQQASYAFRILGQQIRQAGSLELNLDAETNQGTSTSLSPGSKVAFLVGYNQWSQIITGVDAPGSAQFALTVGHQNYAERLGNEANDIGSLFRDCLGQGAAAVSGSYPRIISRFALRNGELVCRGTAGQAQAIIQNVAGFQVWYYTQTGAASGAPRIGRVPASEVANWADVVAVEVCLDMVGSHRADVPESSRYRNCQDQSVGYGDRIHQVYRNVFQLRSQGVLGG</sequence>
<keyword evidence="1" id="KW-0472">Membrane</keyword>
<feature type="transmembrane region" description="Helical" evidence="1">
    <location>
        <begin position="32"/>
        <end position="52"/>
    </location>
</feature>
<organism evidence="2 3">
    <name type="scientific">Vandammella animalimorsus</name>
    <dbReference type="NCBI Taxonomy" id="2029117"/>
    <lineage>
        <taxon>Bacteria</taxon>
        <taxon>Pseudomonadati</taxon>
        <taxon>Pseudomonadota</taxon>
        <taxon>Betaproteobacteria</taxon>
        <taxon>Burkholderiales</taxon>
        <taxon>Comamonadaceae</taxon>
        <taxon>Vandammella</taxon>
    </lineage>
</organism>
<keyword evidence="3" id="KW-1185">Reference proteome</keyword>
<evidence type="ECO:0000313" key="3">
    <source>
        <dbReference type="Proteomes" id="UP000218054"/>
    </source>
</evidence>
<keyword evidence="1" id="KW-1133">Transmembrane helix</keyword>
<proteinExistence type="predicted"/>
<comment type="caution">
    <text evidence="2">The sequence shown here is derived from an EMBL/GenBank/DDBJ whole genome shotgun (WGS) entry which is preliminary data.</text>
</comment>
<name>A0A2A2AD67_9BURK</name>
<protein>
    <submittedName>
        <fullName evidence="2">Prepilin-type cleavage/methylation domain-containing protein</fullName>
    </submittedName>
</protein>
<evidence type="ECO:0000256" key="1">
    <source>
        <dbReference type="SAM" id="Phobius"/>
    </source>
</evidence>
<dbReference type="Proteomes" id="UP000218054">
    <property type="component" value="Unassembled WGS sequence"/>
</dbReference>
<keyword evidence="1" id="KW-0812">Transmembrane</keyword>
<dbReference type="Pfam" id="PF16074">
    <property type="entry name" value="PilW"/>
    <property type="match status" value="1"/>
</dbReference>
<dbReference type="PROSITE" id="PS00409">
    <property type="entry name" value="PROKAR_NTER_METHYL"/>
    <property type="match status" value="1"/>
</dbReference>
<reference evidence="2 3" key="1">
    <citation type="submission" date="2017-08" db="EMBL/GenBank/DDBJ databases">
        <title>WGS of Clinical strains of the CDC Group NO-1 linked to zoonotic infections in humans.</title>
        <authorList>
            <person name="Bernier A.-M."/>
            <person name="Bernard K."/>
        </authorList>
    </citation>
    <scope>NUCLEOTIDE SEQUENCE [LARGE SCALE GENOMIC DNA]</scope>
    <source>
        <strain evidence="2 3">NML00-0135</strain>
    </source>
</reference>